<accession>A0A5M3MNV2</accession>
<proteinExistence type="inferred from homology"/>
<keyword evidence="5" id="KW-1185">Reference proteome</keyword>
<evidence type="ECO:0000256" key="1">
    <source>
        <dbReference type="ARBA" id="ARBA00007238"/>
    </source>
</evidence>
<dbReference type="GO" id="GO:0005737">
    <property type="term" value="C:cytoplasm"/>
    <property type="evidence" value="ECO:0007669"/>
    <property type="project" value="InterPro"/>
</dbReference>
<feature type="region of interest" description="Disordered" evidence="3">
    <location>
        <begin position="131"/>
        <end position="161"/>
    </location>
</feature>
<dbReference type="GO" id="GO:0006559">
    <property type="term" value="P:L-phenylalanine catabolic process"/>
    <property type="evidence" value="ECO:0007669"/>
    <property type="project" value="InterPro"/>
</dbReference>
<dbReference type="Proteomes" id="UP000053558">
    <property type="component" value="Unassembled WGS sequence"/>
</dbReference>
<dbReference type="CDD" id="cd00332">
    <property type="entry name" value="PAL-HAL"/>
    <property type="match status" value="1"/>
</dbReference>
<evidence type="ECO:0000256" key="3">
    <source>
        <dbReference type="SAM" id="MobiDB-lite"/>
    </source>
</evidence>
<comment type="caution">
    <text evidence="4">The sequence shown here is derived from an EMBL/GenBank/DDBJ whole genome shotgun (WGS) entry which is preliminary data.</text>
</comment>
<dbReference type="EMBL" id="JH711579">
    <property type="protein sequence ID" value="EIW80706.1"/>
    <property type="molecule type" value="Genomic_DNA"/>
</dbReference>
<evidence type="ECO:0000313" key="4">
    <source>
        <dbReference type="EMBL" id="EIW80706.1"/>
    </source>
</evidence>
<dbReference type="InterPro" id="IPR024083">
    <property type="entry name" value="Fumarase/histidase_N"/>
</dbReference>
<dbReference type="RefSeq" id="XP_007769586.1">
    <property type="nucleotide sequence ID" value="XM_007771396.1"/>
</dbReference>
<comment type="similarity">
    <text evidence="1 2">Belongs to the PAL/histidase family.</text>
</comment>
<protein>
    <submittedName>
        <fullName evidence="4">Phenylalanine ammonia-lyase</fullName>
    </submittedName>
</protein>
<dbReference type="KEGG" id="cput:CONPUDRAFT_125534"/>
<gene>
    <name evidence="4" type="ORF">CONPUDRAFT_125534</name>
</gene>
<dbReference type="AlphaFoldDB" id="A0A5M3MNV2"/>
<feature type="region of interest" description="Disordered" evidence="3">
    <location>
        <begin position="429"/>
        <end position="451"/>
    </location>
</feature>
<dbReference type="NCBIfam" id="TIGR01226">
    <property type="entry name" value="phe_am_lyase"/>
    <property type="match status" value="1"/>
</dbReference>
<feature type="compositionally biased region" description="Acidic residues" evidence="3">
    <location>
        <begin position="140"/>
        <end position="150"/>
    </location>
</feature>
<reference evidence="5" key="1">
    <citation type="journal article" date="2012" name="Science">
        <title>The Paleozoic origin of enzymatic lignin decomposition reconstructed from 31 fungal genomes.</title>
        <authorList>
            <person name="Floudas D."/>
            <person name="Binder M."/>
            <person name="Riley R."/>
            <person name="Barry K."/>
            <person name="Blanchette R.A."/>
            <person name="Henrissat B."/>
            <person name="Martinez A.T."/>
            <person name="Otillar R."/>
            <person name="Spatafora J.W."/>
            <person name="Yadav J.S."/>
            <person name="Aerts A."/>
            <person name="Benoit I."/>
            <person name="Boyd A."/>
            <person name="Carlson A."/>
            <person name="Copeland A."/>
            <person name="Coutinho P.M."/>
            <person name="de Vries R.P."/>
            <person name="Ferreira P."/>
            <person name="Findley K."/>
            <person name="Foster B."/>
            <person name="Gaskell J."/>
            <person name="Glotzer D."/>
            <person name="Gorecki P."/>
            <person name="Heitman J."/>
            <person name="Hesse C."/>
            <person name="Hori C."/>
            <person name="Igarashi K."/>
            <person name="Jurgens J.A."/>
            <person name="Kallen N."/>
            <person name="Kersten P."/>
            <person name="Kohler A."/>
            <person name="Kuees U."/>
            <person name="Kumar T.K.A."/>
            <person name="Kuo A."/>
            <person name="LaButti K."/>
            <person name="Larrondo L.F."/>
            <person name="Lindquist E."/>
            <person name="Ling A."/>
            <person name="Lombard V."/>
            <person name="Lucas S."/>
            <person name="Lundell T."/>
            <person name="Martin R."/>
            <person name="McLaughlin D.J."/>
            <person name="Morgenstern I."/>
            <person name="Morin E."/>
            <person name="Murat C."/>
            <person name="Nagy L.G."/>
            <person name="Nolan M."/>
            <person name="Ohm R.A."/>
            <person name="Patyshakuliyeva A."/>
            <person name="Rokas A."/>
            <person name="Ruiz-Duenas F.J."/>
            <person name="Sabat G."/>
            <person name="Salamov A."/>
            <person name="Samejima M."/>
            <person name="Schmutz J."/>
            <person name="Slot J.C."/>
            <person name="St John F."/>
            <person name="Stenlid J."/>
            <person name="Sun H."/>
            <person name="Sun S."/>
            <person name="Syed K."/>
            <person name="Tsang A."/>
            <person name="Wiebenga A."/>
            <person name="Young D."/>
            <person name="Pisabarro A."/>
            <person name="Eastwood D.C."/>
            <person name="Martin F."/>
            <person name="Cullen D."/>
            <person name="Grigoriev I.V."/>
            <person name="Hibbett D.S."/>
        </authorList>
    </citation>
    <scope>NUCLEOTIDE SEQUENCE [LARGE SCALE GENOMIC DNA]</scope>
    <source>
        <strain evidence="5">RWD-64-598 SS2</strain>
    </source>
</reference>
<dbReference type="PANTHER" id="PTHR10362">
    <property type="entry name" value="HISTIDINE AMMONIA-LYASE"/>
    <property type="match status" value="1"/>
</dbReference>
<organism evidence="4 5">
    <name type="scientific">Coniophora puteana (strain RWD-64-598)</name>
    <name type="common">Brown rot fungus</name>
    <dbReference type="NCBI Taxonomy" id="741705"/>
    <lineage>
        <taxon>Eukaryota</taxon>
        <taxon>Fungi</taxon>
        <taxon>Dikarya</taxon>
        <taxon>Basidiomycota</taxon>
        <taxon>Agaricomycotina</taxon>
        <taxon>Agaricomycetes</taxon>
        <taxon>Agaricomycetidae</taxon>
        <taxon>Boletales</taxon>
        <taxon>Coniophorineae</taxon>
        <taxon>Coniophoraceae</taxon>
        <taxon>Coniophora</taxon>
    </lineage>
</organism>
<dbReference type="Gene3D" id="1.10.275.10">
    <property type="entry name" value="Fumarase/aspartase (N-terminal domain)"/>
    <property type="match status" value="1"/>
</dbReference>
<name>A0A5M3MNV2_CONPW</name>
<dbReference type="OMA" id="GTRRNFH"/>
<dbReference type="Pfam" id="PF00221">
    <property type="entry name" value="Lyase_aromatic"/>
    <property type="match status" value="1"/>
</dbReference>
<dbReference type="OrthoDB" id="10051290at2759"/>
<dbReference type="GO" id="GO:0016841">
    <property type="term" value="F:ammonia-lyase activity"/>
    <property type="evidence" value="ECO:0007669"/>
    <property type="project" value="InterPro"/>
</dbReference>
<dbReference type="GeneID" id="19199906"/>
<dbReference type="InterPro" id="IPR001106">
    <property type="entry name" value="Aromatic_Lyase"/>
</dbReference>
<dbReference type="Gene3D" id="1.20.200.10">
    <property type="entry name" value="Fumarase/aspartase (Central domain)"/>
    <property type="match status" value="2"/>
</dbReference>
<dbReference type="InterPro" id="IPR005922">
    <property type="entry name" value="Phe_NH3-lyase"/>
</dbReference>
<dbReference type="InterPro" id="IPR008948">
    <property type="entry name" value="L-Aspartase-like"/>
</dbReference>
<dbReference type="SUPFAM" id="SSF48557">
    <property type="entry name" value="L-aspartase-like"/>
    <property type="match status" value="1"/>
</dbReference>
<sequence length="818" mass="85732">MTISLKQQRIATEVSTSSTPSVVDAYIQDVRESQLYANGKPVVLNGQSLTLPALAYAARRPRTRIALSADPSVRSGVEASRAVIQSKVDRNVSVYGVTTGFGGSADTRTDDAIALGAALLQHQHGGVILPNWRDSCSEDSSSEDADESDEPLPLNDPVSGTTMPESWVRGAVLVRMNSLIRGHSGVRWALIEKMGQLLIHNITPVVPLRGSISASGDLSSLSYIAGTLIGNPGIRVWSSQPCITSTSSNGLANGSKSAPKKRVTRSGRTILPSRKALEHYGIEPLPLASKEHLGILNGTAFSASVAAQAAQGLQSLAMLSIATTALATEALTGTAHSFVPFISQARPHPGQITAAATLHALLQGSSFATGTEQGAHAVEEEVKIADDAGLLRQDRYALRTAPQWLGPMLEDVAKVRETVRIEINSTTDNPLIEAHGPASPTSDGGKDEPVPGTVHHGGNFQALHMTTVMDHARLGLALLGKISFAQLTETVNATMNRGLPPNLAGGEPSLDYGFKGIDINAASYLGELHSLGGMNVGVGSVSAEMHNQSVNSLALVSARYTLQAYDVLSLLLASHLVVMCQAVDLRAIQREFSEHAARVIRSEVALTLSTAIASPVSEADINALSALLVYEIQDCLDKNSTMDTPARMSKAAGAGALPWVEFCASRPDLIVAAASFPALRSRLAARLARLSGELKCAYMGIPVDVLPRTTTTTSDLPASIASASRGPAPASVYLAPATRALYEFVRVDLGVRMHGSANIRGDVFGMRSGGLVGADVEGEGVEATHGDSISRVCEAIRDGRMDVVVAGMFEGAVAAASA</sequence>
<keyword evidence="2 4" id="KW-0456">Lyase</keyword>
<evidence type="ECO:0000313" key="5">
    <source>
        <dbReference type="Proteomes" id="UP000053558"/>
    </source>
</evidence>
<evidence type="ECO:0000256" key="2">
    <source>
        <dbReference type="RuleBase" id="RU003954"/>
    </source>
</evidence>